<feature type="transmembrane region" description="Helical" evidence="2">
    <location>
        <begin position="269"/>
        <end position="290"/>
    </location>
</feature>
<protein>
    <submittedName>
        <fullName evidence="4">SpoIIE-like protein phosphatase domain protein</fullName>
    </submittedName>
</protein>
<feature type="transmembrane region" description="Helical" evidence="2">
    <location>
        <begin position="238"/>
        <end position="257"/>
    </location>
</feature>
<feature type="transmembrane region" description="Helical" evidence="2">
    <location>
        <begin position="147"/>
        <end position="164"/>
    </location>
</feature>
<feature type="transmembrane region" description="Helical" evidence="2">
    <location>
        <begin position="296"/>
        <end position="314"/>
    </location>
</feature>
<keyword evidence="1" id="KW-0378">Hydrolase</keyword>
<dbReference type="Gene3D" id="3.60.40.10">
    <property type="entry name" value="PPM-type phosphatase domain"/>
    <property type="match status" value="1"/>
</dbReference>
<dbReference type="InterPro" id="IPR052016">
    <property type="entry name" value="Bact_Sigma-Reg"/>
</dbReference>
<evidence type="ECO:0000256" key="1">
    <source>
        <dbReference type="ARBA" id="ARBA00022801"/>
    </source>
</evidence>
<reference evidence="4 5" key="1">
    <citation type="submission" date="2018-02" db="EMBL/GenBank/DDBJ databases">
        <title>Novel Leptospira species isolated from soil and water in Japan.</title>
        <authorList>
            <person name="Nakao R."/>
            <person name="Masuzawa T."/>
        </authorList>
    </citation>
    <scope>NUCLEOTIDE SEQUENCE [LARGE SCALE GENOMIC DNA]</scope>
    <source>
        <strain evidence="4 5">YH101</strain>
    </source>
</reference>
<evidence type="ECO:0000313" key="4">
    <source>
        <dbReference type="EMBL" id="GBF51607.1"/>
    </source>
</evidence>
<dbReference type="GO" id="GO:0016791">
    <property type="term" value="F:phosphatase activity"/>
    <property type="evidence" value="ECO:0007669"/>
    <property type="project" value="TreeGrafter"/>
</dbReference>
<feature type="transmembrane region" description="Helical" evidence="2">
    <location>
        <begin position="216"/>
        <end position="232"/>
    </location>
</feature>
<name>A0A2P2E3Z5_9LEPT</name>
<keyword evidence="2" id="KW-0812">Transmembrane</keyword>
<evidence type="ECO:0000313" key="5">
    <source>
        <dbReference type="Proteomes" id="UP000245133"/>
    </source>
</evidence>
<accession>A0A2P2E3Z5</accession>
<dbReference type="PANTHER" id="PTHR43156">
    <property type="entry name" value="STAGE II SPORULATION PROTEIN E-RELATED"/>
    <property type="match status" value="1"/>
</dbReference>
<keyword evidence="2" id="KW-1133">Transmembrane helix</keyword>
<evidence type="ECO:0000259" key="3">
    <source>
        <dbReference type="SMART" id="SM00331"/>
    </source>
</evidence>
<dbReference type="Proteomes" id="UP000245133">
    <property type="component" value="Unassembled WGS sequence"/>
</dbReference>
<sequence>MFVPGTWTERYPLAGRALYSLQLHSLPKTGIYGIKVFEFPQAYRLYVDGILVHENGRYGEDLNDTTRSLVRPTLFFAIDKNEFEIAIEVANKDEIKPGPRKSILFGTSESILSLQSRQHFTDFVSLGILGIMFLYHLVLFLQRKKELGSLIFAIFCAVMFSRILVTEEHYLLKLIPNFPVTLEWYLDVGSFMVLTPILASLFYFNFTHLFRKKIHQSIYLFFSFFSLSYFIFKIEWIFNLLLVGSFLSGVYFFLVLIKAVFIQMPGARIFLTGWTLFLITSAFDMLAYNQIFRTNYISHLGFIFYIFSQAYFLSIKFNRALQVSEDLSESLELKVAERTEQLNDSLNLIHADLNLAKKLQESLIMTQNKEYTGLLFDYLYLPQAEVGGDFFDYRRISDDKYRVFLADATGHGVQAAMVTMIMKSECDRFLSRSQSISDIMFQINQLFVQRYLSVRMLFSAILVEIDLTENRISFVSAGHPAQFLIRNSKVESIKPKGRIIGWASNETFQEETRAFAKGDKVCLFSDGVYEDFNQGSEMYGEERWIQSVQKSYSLSPKEMIDRLWKERFEFTKKEAVDDDSTLIVMERT</sequence>
<dbReference type="SUPFAM" id="SSF81606">
    <property type="entry name" value="PP2C-like"/>
    <property type="match status" value="1"/>
</dbReference>
<comment type="caution">
    <text evidence="4">The sequence shown here is derived from an EMBL/GenBank/DDBJ whole genome shotgun (WGS) entry which is preliminary data.</text>
</comment>
<dbReference type="SMART" id="SM00331">
    <property type="entry name" value="PP2C_SIG"/>
    <property type="match status" value="1"/>
</dbReference>
<feature type="transmembrane region" description="Helical" evidence="2">
    <location>
        <begin position="184"/>
        <end position="204"/>
    </location>
</feature>
<dbReference type="EMBL" id="BFBB01000008">
    <property type="protein sequence ID" value="GBF51607.1"/>
    <property type="molecule type" value="Genomic_DNA"/>
</dbReference>
<dbReference type="InterPro" id="IPR001932">
    <property type="entry name" value="PPM-type_phosphatase-like_dom"/>
</dbReference>
<proteinExistence type="predicted"/>
<dbReference type="Pfam" id="PF07695">
    <property type="entry name" value="7TMR-DISM_7TM"/>
    <property type="match status" value="1"/>
</dbReference>
<keyword evidence="2" id="KW-0472">Membrane</keyword>
<keyword evidence="5" id="KW-1185">Reference proteome</keyword>
<feature type="domain" description="PPM-type phosphatase" evidence="3">
    <location>
        <begin position="371"/>
        <end position="587"/>
    </location>
</feature>
<gene>
    <name evidence="4" type="ORF">LPTSP4_31450</name>
</gene>
<dbReference type="InterPro" id="IPR036457">
    <property type="entry name" value="PPM-type-like_dom_sf"/>
</dbReference>
<organism evidence="4 5">
    <name type="scientific">Leptospira ryugenii</name>
    <dbReference type="NCBI Taxonomy" id="1917863"/>
    <lineage>
        <taxon>Bacteria</taxon>
        <taxon>Pseudomonadati</taxon>
        <taxon>Spirochaetota</taxon>
        <taxon>Spirochaetia</taxon>
        <taxon>Leptospirales</taxon>
        <taxon>Leptospiraceae</taxon>
        <taxon>Leptospira</taxon>
    </lineage>
</organism>
<dbReference type="InterPro" id="IPR011623">
    <property type="entry name" value="7TMR_DISM_rcpt_extracell_dom1"/>
</dbReference>
<feature type="transmembrane region" description="Helical" evidence="2">
    <location>
        <begin position="123"/>
        <end position="140"/>
    </location>
</feature>
<dbReference type="AlphaFoldDB" id="A0A2P2E3Z5"/>
<evidence type="ECO:0000256" key="2">
    <source>
        <dbReference type="SAM" id="Phobius"/>
    </source>
</evidence>
<dbReference type="PANTHER" id="PTHR43156:SF2">
    <property type="entry name" value="STAGE II SPORULATION PROTEIN E"/>
    <property type="match status" value="1"/>
</dbReference>
<dbReference type="Pfam" id="PF07228">
    <property type="entry name" value="SpoIIE"/>
    <property type="match status" value="1"/>
</dbReference>